<dbReference type="InterPro" id="IPR012317">
    <property type="entry name" value="Poly(ADP-ribose)pol_cat_dom"/>
</dbReference>
<proteinExistence type="predicted"/>
<dbReference type="SUPFAM" id="SSF56399">
    <property type="entry name" value="ADP-ribosylation"/>
    <property type="match status" value="1"/>
</dbReference>
<organism evidence="2 3">
    <name type="scientific">Dentiscutata erythropus</name>
    <dbReference type="NCBI Taxonomy" id="1348616"/>
    <lineage>
        <taxon>Eukaryota</taxon>
        <taxon>Fungi</taxon>
        <taxon>Fungi incertae sedis</taxon>
        <taxon>Mucoromycota</taxon>
        <taxon>Glomeromycotina</taxon>
        <taxon>Glomeromycetes</taxon>
        <taxon>Diversisporales</taxon>
        <taxon>Gigasporaceae</taxon>
        <taxon>Dentiscutata</taxon>
    </lineage>
</organism>
<evidence type="ECO:0000313" key="3">
    <source>
        <dbReference type="Proteomes" id="UP000789405"/>
    </source>
</evidence>
<dbReference type="AlphaFoldDB" id="A0A9N9D231"/>
<dbReference type="Proteomes" id="UP000789405">
    <property type="component" value="Unassembled WGS sequence"/>
</dbReference>
<accession>A0A9N9D231</accession>
<comment type="caution">
    <text evidence="2">The sequence shown here is derived from an EMBL/GenBank/DDBJ whole genome shotgun (WGS) entry which is preliminary data.</text>
</comment>
<sequence>MSLYRKPNIKLTSIWDLNSDEEEEEVERIDDTPNVQWNQFPREEWEQIKAKTRQGCNCDDCERAIDPTVRPDFSALRKIFSSDKLLRQAAIFAGTRKINEKIVDHFHTTWRHPMHMGVPSVEFVSFMMSDTNVCQRFDDYMSELLLILDDPNVKPLWHGTKVNCKYADKPCDPTSLDSCAGCNILSKGFDISKSGSANPFKRFGTGIYFAPNSSKAHSYATPRGGAEDLYTILFCFVALGRCHTTIDDIPGLAEPPYPCHSVHGRIGHRLNYEEYVIYRPDAVVPFAAVTYRMTKW</sequence>
<reference evidence="2" key="1">
    <citation type="submission" date="2021-06" db="EMBL/GenBank/DDBJ databases">
        <authorList>
            <person name="Kallberg Y."/>
            <person name="Tangrot J."/>
            <person name="Rosling A."/>
        </authorList>
    </citation>
    <scope>NUCLEOTIDE SEQUENCE</scope>
    <source>
        <strain evidence="2">MA453B</strain>
    </source>
</reference>
<dbReference type="Gene3D" id="3.90.228.10">
    <property type="match status" value="1"/>
</dbReference>
<keyword evidence="3" id="KW-1185">Reference proteome</keyword>
<dbReference type="OrthoDB" id="9514740at2759"/>
<evidence type="ECO:0000259" key="1">
    <source>
        <dbReference type="Pfam" id="PF00644"/>
    </source>
</evidence>
<dbReference type="EMBL" id="CAJVPY010004549">
    <property type="protein sequence ID" value="CAG8622404.1"/>
    <property type="molecule type" value="Genomic_DNA"/>
</dbReference>
<dbReference type="GO" id="GO:0003950">
    <property type="term" value="F:NAD+ poly-ADP-ribosyltransferase activity"/>
    <property type="evidence" value="ECO:0007669"/>
    <property type="project" value="InterPro"/>
</dbReference>
<dbReference type="Pfam" id="PF00644">
    <property type="entry name" value="PARP"/>
    <property type="match status" value="1"/>
</dbReference>
<gene>
    <name evidence="2" type="ORF">DERYTH_LOCUS8708</name>
</gene>
<name>A0A9N9D231_9GLOM</name>
<protein>
    <submittedName>
        <fullName evidence="2">10874_t:CDS:1</fullName>
    </submittedName>
</protein>
<evidence type="ECO:0000313" key="2">
    <source>
        <dbReference type="EMBL" id="CAG8622404.1"/>
    </source>
</evidence>
<feature type="domain" description="PARP catalytic" evidence="1">
    <location>
        <begin position="183"/>
        <end position="287"/>
    </location>
</feature>